<dbReference type="InterPro" id="IPR036034">
    <property type="entry name" value="PDZ_sf"/>
</dbReference>
<gene>
    <name evidence="8" type="ORF">G7057_04125</name>
</gene>
<dbReference type="GO" id="GO:0006508">
    <property type="term" value="P:proteolysis"/>
    <property type="evidence" value="ECO:0007669"/>
    <property type="project" value="UniProtKB-KW"/>
</dbReference>
<dbReference type="SMART" id="SM00228">
    <property type="entry name" value="PDZ"/>
    <property type="match status" value="1"/>
</dbReference>
<dbReference type="PANTHER" id="PTHR43343">
    <property type="entry name" value="PEPTIDASE S12"/>
    <property type="match status" value="1"/>
</dbReference>
<dbReference type="Pfam" id="PF13365">
    <property type="entry name" value="Trypsin_2"/>
    <property type="match status" value="1"/>
</dbReference>
<evidence type="ECO:0000313" key="8">
    <source>
        <dbReference type="EMBL" id="QII81739.1"/>
    </source>
</evidence>
<dbReference type="InterPro" id="IPR001478">
    <property type="entry name" value="PDZ"/>
</dbReference>
<keyword evidence="6" id="KW-0472">Membrane</keyword>
<dbReference type="InterPro" id="IPR051201">
    <property type="entry name" value="Chloro_Bact_Ser_Proteases"/>
</dbReference>
<protein>
    <submittedName>
        <fullName evidence="8">PDZ domain-containing protein</fullName>
    </submittedName>
</protein>
<evidence type="ECO:0000259" key="7">
    <source>
        <dbReference type="SMART" id="SM00228"/>
    </source>
</evidence>
<proteinExistence type="inferred from homology"/>
<keyword evidence="6" id="KW-1133">Transmembrane helix</keyword>
<dbReference type="SUPFAM" id="SSF50156">
    <property type="entry name" value="PDZ domain-like"/>
    <property type="match status" value="1"/>
</dbReference>
<dbReference type="PRINTS" id="PR00834">
    <property type="entry name" value="PROTEASES2C"/>
</dbReference>
<evidence type="ECO:0000256" key="6">
    <source>
        <dbReference type="SAM" id="Phobius"/>
    </source>
</evidence>
<feature type="compositionally biased region" description="Basic and acidic residues" evidence="5">
    <location>
        <begin position="27"/>
        <end position="39"/>
    </location>
</feature>
<feature type="region of interest" description="Disordered" evidence="5">
    <location>
        <begin position="1"/>
        <end position="56"/>
    </location>
</feature>
<evidence type="ECO:0000313" key="9">
    <source>
        <dbReference type="Proteomes" id="UP000501451"/>
    </source>
</evidence>
<evidence type="ECO:0000256" key="2">
    <source>
        <dbReference type="ARBA" id="ARBA00022670"/>
    </source>
</evidence>
<accession>A0A6G7K8Y9</accession>
<feature type="compositionally biased region" description="Basic and acidic residues" evidence="5">
    <location>
        <begin position="1"/>
        <end position="19"/>
    </location>
</feature>
<evidence type="ECO:0000256" key="5">
    <source>
        <dbReference type="SAM" id="MobiDB-lite"/>
    </source>
</evidence>
<dbReference type="Gene3D" id="2.30.42.10">
    <property type="match status" value="1"/>
</dbReference>
<dbReference type="Pfam" id="PF13180">
    <property type="entry name" value="PDZ_2"/>
    <property type="match status" value="1"/>
</dbReference>
<keyword evidence="6" id="KW-0812">Transmembrane</keyword>
<keyword evidence="9" id="KW-1185">Reference proteome</keyword>
<comment type="similarity">
    <text evidence="1">Belongs to the peptidase S1C family.</text>
</comment>
<dbReference type="InterPro" id="IPR043504">
    <property type="entry name" value="Peptidase_S1_PA_chymotrypsin"/>
</dbReference>
<dbReference type="InterPro" id="IPR009003">
    <property type="entry name" value="Peptidase_S1_PA"/>
</dbReference>
<evidence type="ECO:0000256" key="4">
    <source>
        <dbReference type="ARBA" id="ARBA00022825"/>
    </source>
</evidence>
<dbReference type="Proteomes" id="UP000501451">
    <property type="component" value="Chromosome"/>
</dbReference>
<keyword evidence="3" id="KW-0378">Hydrolase</keyword>
<dbReference type="InterPro" id="IPR001940">
    <property type="entry name" value="Peptidase_S1C"/>
</dbReference>
<evidence type="ECO:0000256" key="3">
    <source>
        <dbReference type="ARBA" id="ARBA00022801"/>
    </source>
</evidence>
<feature type="compositionally biased region" description="Low complexity" evidence="5">
    <location>
        <begin position="40"/>
        <end position="49"/>
    </location>
</feature>
<organism evidence="8 9">
    <name type="scientific">Jeotgalibaca arthritidis</name>
    <dbReference type="NCBI Taxonomy" id="1868794"/>
    <lineage>
        <taxon>Bacteria</taxon>
        <taxon>Bacillati</taxon>
        <taxon>Bacillota</taxon>
        <taxon>Bacilli</taxon>
        <taxon>Lactobacillales</taxon>
        <taxon>Carnobacteriaceae</taxon>
        <taxon>Jeotgalibaca</taxon>
    </lineage>
</organism>
<dbReference type="CDD" id="cd06781">
    <property type="entry name" value="cpPDZ_BsHtra-like"/>
    <property type="match status" value="1"/>
</dbReference>
<dbReference type="GO" id="GO:0004252">
    <property type="term" value="F:serine-type endopeptidase activity"/>
    <property type="evidence" value="ECO:0007669"/>
    <property type="project" value="InterPro"/>
</dbReference>
<reference evidence="8 9" key="1">
    <citation type="journal article" date="2017" name="Int. J. Syst. Evol. Microbiol.">
        <title>Jeotgalibaca porci sp. nov. and Jeotgalibaca arthritidis sp. nov., isolated from pigs, and emended description of the genus Jeotgalibaca.</title>
        <authorList>
            <person name="Zamora L."/>
            <person name="Perez-Sancho M."/>
            <person name="Dominguez L."/>
            <person name="Fernandez-Garayzabal J.F."/>
            <person name="Vela A.I."/>
        </authorList>
    </citation>
    <scope>NUCLEOTIDE SEQUENCE [LARGE SCALE GENOMIC DNA]</scope>
    <source>
        <strain evidence="8 9">CECT 9157</strain>
    </source>
</reference>
<dbReference type="PANTHER" id="PTHR43343:SF3">
    <property type="entry name" value="PROTEASE DO-LIKE 8, CHLOROPLASTIC"/>
    <property type="match status" value="1"/>
</dbReference>
<name>A0A6G7K8Y9_9LACT</name>
<dbReference type="KEGG" id="jar:G7057_04125"/>
<feature type="transmembrane region" description="Helical" evidence="6">
    <location>
        <begin position="62"/>
        <end position="87"/>
    </location>
</feature>
<keyword evidence="2" id="KW-0645">Protease</keyword>
<dbReference type="SUPFAM" id="SSF50494">
    <property type="entry name" value="Trypsin-like serine proteases"/>
    <property type="match status" value="1"/>
</dbReference>
<keyword evidence="4" id="KW-0720">Serine protease</keyword>
<dbReference type="RefSeq" id="WP_166161560.1">
    <property type="nucleotide sequence ID" value="NZ_CP049740.1"/>
</dbReference>
<dbReference type="EMBL" id="CP049740">
    <property type="protein sequence ID" value="QII81739.1"/>
    <property type="molecule type" value="Genomic_DNA"/>
</dbReference>
<evidence type="ECO:0000256" key="1">
    <source>
        <dbReference type="ARBA" id="ARBA00010541"/>
    </source>
</evidence>
<sequence>MDKNEWENKDPEDVFRTEEQEAEFEEVTDKKEERRERMRQQQTSRQPQQEPKIKKQSTIKSGIFGGLIGGATVALLGTGVLVGSGIVDLNQTGQTPTESTTIVDEETGVKTTTINVDVQTGTTQAVETVQEAVVSVINLVESSGNLFGFTIPQSETAESDLVTNGTGSGVVYKVEGDLAYVVTNNHVIDGADALEVMMKDGTKKEAQVVGSDVWTDLAVLTIPAEDIGVLAEFGNSDNLNVGEPAIAIGSPLGTEFATSVTQGIISATERTVETDIDGDGVVDWDVTAIQTDASINPGNSGGALINITGQVIGINSMKIADSNVEGMGFAIPSNDVVHIISELEQHGEVIRPVLGVSMLDLTQVSVSQQQAILKVPADVTSGVVVADVQPVSAAEAAGIEQYDIIVEIAGEEVNNMVELRKVLYSLEVGSTVSISFYRDGELQTLDVTLTDGQARL</sequence>
<feature type="domain" description="PDZ" evidence="7">
    <location>
        <begin position="352"/>
        <end position="440"/>
    </location>
</feature>
<dbReference type="AlphaFoldDB" id="A0A6G7K8Y9"/>
<dbReference type="Gene3D" id="2.40.10.10">
    <property type="entry name" value="Trypsin-like serine proteases"/>
    <property type="match status" value="2"/>
</dbReference>